<evidence type="ECO:0000259" key="8">
    <source>
        <dbReference type="Pfam" id="PF04239"/>
    </source>
</evidence>
<dbReference type="RefSeq" id="WP_073456040.1">
    <property type="nucleotide sequence ID" value="NZ_FRAP01000004.1"/>
</dbReference>
<accession>A0A1M6QZT2</accession>
<evidence type="ECO:0000256" key="2">
    <source>
        <dbReference type="ARBA" id="ARBA00006448"/>
    </source>
</evidence>
<keyword evidence="10" id="KW-1185">Reference proteome</keyword>
<gene>
    <name evidence="9" type="ORF">SAMN05443637_10498</name>
</gene>
<name>A0A1M6QZT2_PSETH</name>
<feature type="transmembrane region" description="Helical" evidence="7">
    <location>
        <begin position="12"/>
        <end position="29"/>
    </location>
</feature>
<evidence type="ECO:0000256" key="1">
    <source>
        <dbReference type="ARBA" id="ARBA00004651"/>
    </source>
</evidence>
<dbReference type="GO" id="GO:0005886">
    <property type="term" value="C:plasma membrane"/>
    <property type="evidence" value="ECO:0007669"/>
    <property type="project" value="UniProtKB-SubCell"/>
</dbReference>
<dbReference type="PANTHER" id="PTHR34582:SF6">
    <property type="entry name" value="UPF0702 TRANSMEMBRANE PROTEIN YCAP"/>
    <property type="match status" value="1"/>
</dbReference>
<keyword evidence="5 7" id="KW-1133">Transmembrane helix</keyword>
<dbReference type="Proteomes" id="UP000184363">
    <property type="component" value="Unassembled WGS sequence"/>
</dbReference>
<evidence type="ECO:0000256" key="7">
    <source>
        <dbReference type="SAM" id="Phobius"/>
    </source>
</evidence>
<evidence type="ECO:0000256" key="3">
    <source>
        <dbReference type="ARBA" id="ARBA00022475"/>
    </source>
</evidence>
<comment type="similarity">
    <text evidence="2">Belongs to the UPF0702 family.</text>
</comment>
<dbReference type="STRING" id="1848.SAMN05443637_10498"/>
<dbReference type="OrthoDB" id="3266405at2"/>
<keyword evidence="3" id="KW-1003">Cell membrane</keyword>
<dbReference type="EMBL" id="FRAP01000004">
    <property type="protein sequence ID" value="SHK25577.1"/>
    <property type="molecule type" value="Genomic_DNA"/>
</dbReference>
<evidence type="ECO:0000256" key="5">
    <source>
        <dbReference type="ARBA" id="ARBA00022989"/>
    </source>
</evidence>
<protein>
    <recommendedName>
        <fullName evidence="8">YetF C-terminal domain-containing protein</fullName>
    </recommendedName>
</protein>
<dbReference type="Pfam" id="PF04239">
    <property type="entry name" value="DUF421"/>
    <property type="match status" value="1"/>
</dbReference>
<organism evidence="9 10">
    <name type="scientific">Pseudonocardia thermophila</name>
    <dbReference type="NCBI Taxonomy" id="1848"/>
    <lineage>
        <taxon>Bacteria</taxon>
        <taxon>Bacillati</taxon>
        <taxon>Actinomycetota</taxon>
        <taxon>Actinomycetes</taxon>
        <taxon>Pseudonocardiales</taxon>
        <taxon>Pseudonocardiaceae</taxon>
        <taxon>Pseudonocardia</taxon>
    </lineage>
</organism>
<keyword evidence="4 7" id="KW-0812">Transmembrane</keyword>
<evidence type="ECO:0000256" key="4">
    <source>
        <dbReference type="ARBA" id="ARBA00022692"/>
    </source>
</evidence>
<keyword evidence="6 7" id="KW-0472">Membrane</keyword>
<dbReference type="InterPro" id="IPR023090">
    <property type="entry name" value="UPF0702_alpha/beta_dom_sf"/>
</dbReference>
<evidence type="ECO:0000256" key="6">
    <source>
        <dbReference type="ARBA" id="ARBA00023136"/>
    </source>
</evidence>
<evidence type="ECO:0000313" key="9">
    <source>
        <dbReference type="EMBL" id="SHK25577.1"/>
    </source>
</evidence>
<dbReference type="InterPro" id="IPR007353">
    <property type="entry name" value="DUF421"/>
</dbReference>
<feature type="transmembrane region" description="Helical" evidence="7">
    <location>
        <begin position="67"/>
        <end position="84"/>
    </location>
</feature>
<feature type="transmembrane region" description="Helical" evidence="7">
    <location>
        <begin position="41"/>
        <end position="61"/>
    </location>
</feature>
<reference evidence="9 10" key="1">
    <citation type="submission" date="2016-11" db="EMBL/GenBank/DDBJ databases">
        <authorList>
            <person name="Jaros S."/>
            <person name="Januszkiewicz K."/>
            <person name="Wedrychowicz H."/>
        </authorList>
    </citation>
    <scope>NUCLEOTIDE SEQUENCE [LARGE SCALE GENOMIC DNA]</scope>
    <source>
        <strain evidence="9 10">DSM 43832</strain>
    </source>
</reference>
<dbReference type="AlphaFoldDB" id="A0A1M6QZT2"/>
<proteinExistence type="inferred from homology"/>
<sequence>MLDELTSPPTTVGAVVVATVVVFAIVLSVHRLGGPRVRTPLTAADLALATMLGAIAARTTLLDSPTLVTGVVALLVLVLLHRVLRRVRRRAPLVLMSDGVPDPAALRRARLDEDDLRQRLRQAGITRRSDVWRVILEPDGQISVLRAGGDDPWIVADVDRPGARAPRP</sequence>
<feature type="domain" description="YetF C-terminal" evidence="8">
    <location>
        <begin position="82"/>
        <end position="149"/>
    </location>
</feature>
<dbReference type="Gene3D" id="3.30.240.20">
    <property type="entry name" value="bsu07140 like domains"/>
    <property type="match status" value="1"/>
</dbReference>
<dbReference type="PANTHER" id="PTHR34582">
    <property type="entry name" value="UPF0702 TRANSMEMBRANE PROTEIN YCAP"/>
    <property type="match status" value="1"/>
</dbReference>
<comment type="subcellular location">
    <subcellularLocation>
        <location evidence="1">Cell membrane</location>
        <topology evidence="1">Multi-pass membrane protein</topology>
    </subcellularLocation>
</comment>
<evidence type="ECO:0000313" key="10">
    <source>
        <dbReference type="Proteomes" id="UP000184363"/>
    </source>
</evidence>